<keyword evidence="2" id="KW-1185">Reference proteome</keyword>
<gene>
    <name evidence="1" type="ORF">WISP_94972</name>
</gene>
<evidence type="ECO:0000313" key="2">
    <source>
        <dbReference type="Proteomes" id="UP001145742"/>
    </source>
</evidence>
<accession>A0ABQ9D0D3</accession>
<sequence length="213" mass="24712">MIVGMSNCHRNLWDHWEFSPKCPLYSLEGFLECRLVPEAAAFVANCDLSSDSMADKENPRTSKSLELKIVKEYLKINNPGETTDYTLRFWKSKAYVSQINLKDKKEDLENDRLVSFTSIPDKKMEQRILDDIFMHLKDKKVAEGSQQVLIKGILCLDNLVTLLAELTDLVDEKRPVDVFYPDLTASHHMLIDTLINYGLEKWTKRYTENWSNC</sequence>
<reference evidence="1" key="1">
    <citation type="submission" date="2019-10" db="EMBL/GenBank/DDBJ databases">
        <authorList>
            <person name="Soares A.E.R."/>
            <person name="Aleixo A."/>
            <person name="Schneider P."/>
            <person name="Miyaki C.Y."/>
            <person name="Schneider M.P."/>
            <person name="Mello C."/>
            <person name="Vasconcelos A.T.R."/>
        </authorList>
    </citation>
    <scope>NUCLEOTIDE SEQUENCE</scope>
    <source>
        <tissue evidence="1">Muscle</tissue>
    </source>
</reference>
<dbReference type="EMBL" id="WHWB01034214">
    <property type="protein sequence ID" value="KAJ7412645.1"/>
    <property type="molecule type" value="Genomic_DNA"/>
</dbReference>
<proteinExistence type="predicted"/>
<comment type="caution">
    <text evidence="1">The sequence shown here is derived from an EMBL/GenBank/DDBJ whole genome shotgun (WGS) entry which is preliminary data.</text>
</comment>
<dbReference type="Proteomes" id="UP001145742">
    <property type="component" value="Unassembled WGS sequence"/>
</dbReference>
<organism evidence="1 2">
    <name type="scientific">Willisornis vidua</name>
    <name type="common">Xingu scale-backed antbird</name>
    <dbReference type="NCBI Taxonomy" id="1566151"/>
    <lineage>
        <taxon>Eukaryota</taxon>
        <taxon>Metazoa</taxon>
        <taxon>Chordata</taxon>
        <taxon>Craniata</taxon>
        <taxon>Vertebrata</taxon>
        <taxon>Euteleostomi</taxon>
        <taxon>Archelosauria</taxon>
        <taxon>Archosauria</taxon>
        <taxon>Dinosauria</taxon>
        <taxon>Saurischia</taxon>
        <taxon>Theropoda</taxon>
        <taxon>Coelurosauria</taxon>
        <taxon>Aves</taxon>
        <taxon>Neognathae</taxon>
        <taxon>Neoaves</taxon>
        <taxon>Telluraves</taxon>
        <taxon>Australaves</taxon>
        <taxon>Passeriformes</taxon>
        <taxon>Thamnophilidae</taxon>
        <taxon>Willisornis</taxon>
    </lineage>
</organism>
<evidence type="ECO:0000313" key="1">
    <source>
        <dbReference type="EMBL" id="KAJ7412645.1"/>
    </source>
</evidence>
<protein>
    <submittedName>
        <fullName evidence="1">Uncharacterized protein</fullName>
    </submittedName>
</protein>
<name>A0ABQ9D0D3_9PASS</name>